<keyword evidence="2" id="KW-1185">Reference proteome</keyword>
<evidence type="ECO:0000313" key="1">
    <source>
        <dbReference type="EMBL" id="CAK9440388.1"/>
    </source>
</evidence>
<dbReference type="Proteomes" id="UP001497383">
    <property type="component" value="Chromosome 5"/>
</dbReference>
<evidence type="ECO:0000313" key="2">
    <source>
        <dbReference type="Proteomes" id="UP001497383"/>
    </source>
</evidence>
<protein>
    <submittedName>
        <fullName evidence="1">Uncharacterized protein</fullName>
    </submittedName>
</protein>
<sequence length="153" mass="16415">MMDSLQSLKSILAGLDTKSAKIKAYGLDKVDLESYVDVAEIPNPASYTSAPDLVAKNGQVFKFKQMPDSALENGNGEYGTLLSDVSTDTDVILTSETNAFQVDISTNWSFATQASASSMSSGARDARGIHLFSDDVFDAYSPPTIIDSEDKNI</sequence>
<reference evidence="1 2" key="1">
    <citation type="submission" date="2024-03" db="EMBL/GenBank/DDBJ databases">
        <authorList>
            <person name="Brejova B."/>
        </authorList>
    </citation>
    <scope>NUCLEOTIDE SEQUENCE [LARGE SCALE GENOMIC DNA]</scope>
    <source>
        <strain evidence="1 2">CBS 14171</strain>
    </source>
</reference>
<dbReference type="EMBL" id="OZ022409">
    <property type="protein sequence ID" value="CAK9440388.1"/>
    <property type="molecule type" value="Genomic_DNA"/>
</dbReference>
<proteinExistence type="predicted"/>
<gene>
    <name evidence="1" type="ORF">LODBEIA_P44880</name>
</gene>
<name>A0ABP0ZQS2_9ASCO</name>
<dbReference type="GeneID" id="92209684"/>
<dbReference type="RefSeq" id="XP_066831426.1">
    <property type="nucleotide sequence ID" value="XM_066974714.1"/>
</dbReference>
<accession>A0ABP0ZQS2</accession>
<organism evidence="1 2">
    <name type="scientific">Lodderomyces beijingensis</name>
    <dbReference type="NCBI Taxonomy" id="1775926"/>
    <lineage>
        <taxon>Eukaryota</taxon>
        <taxon>Fungi</taxon>
        <taxon>Dikarya</taxon>
        <taxon>Ascomycota</taxon>
        <taxon>Saccharomycotina</taxon>
        <taxon>Pichiomycetes</taxon>
        <taxon>Debaryomycetaceae</taxon>
        <taxon>Candida/Lodderomyces clade</taxon>
        <taxon>Lodderomyces</taxon>
    </lineage>
</organism>